<protein>
    <submittedName>
        <fullName evidence="10">Glycosyltransferase family 39 protein</fullName>
        <ecNumber evidence="10">2.4.-.-</ecNumber>
    </submittedName>
</protein>
<reference evidence="10 11" key="1">
    <citation type="submission" date="2023-09" db="EMBL/GenBank/DDBJ databases">
        <authorList>
            <person name="Rey-Velasco X."/>
        </authorList>
    </citation>
    <scope>NUCLEOTIDE SEQUENCE [LARGE SCALE GENOMIC DNA]</scope>
    <source>
        <strain evidence="10 11">P007</strain>
    </source>
</reference>
<dbReference type="GO" id="GO:0016757">
    <property type="term" value="F:glycosyltransferase activity"/>
    <property type="evidence" value="ECO:0007669"/>
    <property type="project" value="UniProtKB-KW"/>
</dbReference>
<evidence type="ECO:0000256" key="4">
    <source>
        <dbReference type="ARBA" id="ARBA00022679"/>
    </source>
</evidence>
<evidence type="ECO:0000256" key="1">
    <source>
        <dbReference type="ARBA" id="ARBA00004651"/>
    </source>
</evidence>
<dbReference type="EMBL" id="JAVRHU010000001">
    <property type="protein sequence ID" value="MDT0620131.1"/>
    <property type="molecule type" value="Genomic_DNA"/>
</dbReference>
<feature type="transmembrane region" description="Helical" evidence="8">
    <location>
        <begin position="313"/>
        <end position="332"/>
    </location>
</feature>
<evidence type="ECO:0000313" key="10">
    <source>
        <dbReference type="EMBL" id="MDT0620131.1"/>
    </source>
</evidence>
<evidence type="ECO:0000313" key="11">
    <source>
        <dbReference type="Proteomes" id="UP001250662"/>
    </source>
</evidence>
<keyword evidence="11" id="KW-1185">Reference proteome</keyword>
<sequence>MAKRFPKAFFVFLGALFLLNLIQSFFTPLIYDETYYWYYAQQLAWGYFDHPPMVGFLIWLGNSILAGELGVRFLSCILGSGTITILWLLVDNDLKKKYVPHFFLLLFSMALFNAYGFLTLPDTPLLFFTALFLFVYKKFLKEPSIVMSIALGVVMACLMYSKYHAVLVIIFVLISNLSLLKNKFAWLAVIIALLCYVPHFKWLYDHNFVSIEYHISERPNQPYTFEGFTLGYLLNLIVNFGLLFPWFYWVLFQSKPKTKFKKALVYLSYGVIAFFFLSSFHRRTQAQWVIVICIPMAILTYEYLLQNGKSRKWVYRISMVSAVLLLYARMGLIHKPMLPIIYETHGNKEWSKELKNIVGDTPVVFENSYRRAPMFSFYSGNETFSLNNIYYRRNQYSIDSSEAALQNRRVAYVTPFATSGDFSYTTLSGRKYFGSYIDNFQSYRKLECQIDDKEIVLNNEELSLTIYNPYEEKLDLNDFNFNVGYLNKYKQLKEIKPLLLTSNNSEQFLKPNDTTILKVKLTIPEKIVPHYIKFAVSKNGLLPGINSTSIKIEK</sequence>
<feature type="transmembrane region" description="Helical" evidence="8">
    <location>
        <begin position="102"/>
        <end position="133"/>
    </location>
</feature>
<evidence type="ECO:0000256" key="8">
    <source>
        <dbReference type="SAM" id="Phobius"/>
    </source>
</evidence>
<dbReference type="PANTHER" id="PTHR33908">
    <property type="entry name" value="MANNOSYLTRANSFERASE YKCB-RELATED"/>
    <property type="match status" value="1"/>
</dbReference>
<comment type="subcellular location">
    <subcellularLocation>
        <location evidence="1">Cell membrane</location>
        <topology evidence="1">Multi-pass membrane protein</topology>
    </subcellularLocation>
</comment>
<evidence type="ECO:0000256" key="7">
    <source>
        <dbReference type="ARBA" id="ARBA00023136"/>
    </source>
</evidence>
<keyword evidence="6 8" id="KW-1133">Transmembrane helix</keyword>
<feature type="domain" description="Glycosyltransferase RgtA/B/C/D-like" evidence="9">
    <location>
        <begin position="49"/>
        <end position="202"/>
    </location>
</feature>
<dbReference type="Pfam" id="PF13231">
    <property type="entry name" value="PMT_2"/>
    <property type="match status" value="1"/>
</dbReference>
<proteinExistence type="predicted"/>
<keyword evidence="7 8" id="KW-0472">Membrane</keyword>
<evidence type="ECO:0000256" key="6">
    <source>
        <dbReference type="ARBA" id="ARBA00022989"/>
    </source>
</evidence>
<accession>A0ABU3BE46</accession>
<gene>
    <name evidence="10" type="ORF">RM520_00760</name>
</gene>
<dbReference type="InterPro" id="IPR050297">
    <property type="entry name" value="LipidA_mod_glycosyltrf_83"/>
</dbReference>
<feature type="transmembrane region" description="Helical" evidence="8">
    <location>
        <begin position="232"/>
        <end position="251"/>
    </location>
</feature>
<keyword evidence="3 10" id="KW-0328">Glycosyltransferase</keyword>
<feature type="transmembrane region" description="Helical" evidence="8">
    <location>
        <begin position="145"/>
        <end position="172"/>
    </location>
</feature>
<evidence type="ECO:0000259" key="9">
    <source>
        <dbReference type="Pfam" id="PF13231"/>
    </source>
</evidence>
<evidence type="ECO:0000256" key="5">
    <source>
        <dbReference type="ARBA" id="ARBA00022692"/>
    </source>
</evidence>
<dbReference type="EC" id="2.4.-.-" evidence="10"/>
<name>A0ABU3BE46_9FLAO</name>
<comment type="caution">
    <text evidence="10">The sequence shown here is derived from an EMBL/GenBank/DDBJ whole genome shotgun (WGS) entry which is preliminary data.</text>
</comment>
<feature type="transmembrane region" description="Helical" evidence="8">
    <location>
        <begin position="263"/>
        <end position="280"/>
    </location>
</feature>
<feature type="transmembrane region" description="Helical" evidence="8">
    <location>
        <begin position="69"/>
        <end position="90"/>
    </location>
</feature>
<keyword evidence="4 10" id="KW-0808">Transferase</keyword>
<dbReference type="PANTHER" id="PTHR33908:SF11">
    <property type="entry name" value="MEMBRANE PROTEIN"/>
    <property type="match status" value="1"/>
</dbReference>
<dbReference type="InterPro" id="IPR038731">
    <property type="entry name" value="RgtA/B/C-like"/>
</dbReference>
<dbReference type="Proteomes" id="UP001250662">
    <property type="component" value="Unassembled WGS sequence"/>
</dbReference>
<keyword evidence="2" id="KW-1003">Cell membrane</keyword>
<organism evidence="10 11">
    <name type="scientific">Croceitalea vernalis</name>
    <dbReference type="NCBI Taxonomy" id="3075599"/>
    <lineage>
        <taxon>Bacteria</taxon>
        <taxon>Pseudomonadati</taxon>
        <taxon>Bacteroidota</taxon>
        <taxon>Flavobacteriia</taxon>
        <taxon>Flavobacteriales</taxon>
        <taxon>Flavobacteriaceae</taxon>
        <taxon>Croceitalea</taxon>
    </lineage>
</organism>
<evidence type="ECO:0000256" key="2">
    <source>
        <dbReference type="ARBA" id="ARBA00022475"/>
    </source>
</evidence>
<evidence type="ECO:0000256" key="3">
    <source>
        <dbReference type="ARBA" id="ARBA00022676"/>
    </source>
</evidence>
<feature type="transmembrane region" description="Helical" evidence="8">
    <location>
        <begin position="286"/>
        <end position="304"/>
    </location>
</feature>
<feature type="transmembrane region" description="Helical" evidence="8">
    <location>
        <begin position="184"/>
        <end position="204"/>
    </location>
</feature>
<keyword evidence="5 8" id="KW-0812">Transmembrane</keyword>
<dbReference type="RefSeq" id="WP_311386638.1">
    <property type="nucleotide sequence ID" value="NZ_JAVRHU010000001.1"/>
</dbReference>